<protein>
    <submittedName>
        <fullName evidence="2">Uncharacterized protein</fullName>
    </submittedName>
</protein>
<comment type="caution">
    <text evidence="2">The sequence shown here is derived from an EMBL/GenBank/DDBJ whole genome shotgun (WGS) entry which is preliminary data.</text>
</comment>
<evidence type="ECO:0000313" key="3">
    <source>
        <dbReference type="Proteomes" id="UP000646548"/>
    </source>
</evidence>
<dbReference type="Proteomes" id="UP000646548">
    <property type="component" value="Unassembled WGS sequence"/>
</dbReference>
<sequence>MKSCLRGGARSVSGPALVRTAPALPTPNPDAPASCPSLTQKAANHSVCGLGANHLQPSWHRHGGLDRAMGRCSSCVHLVCVCEGVLLIHRTLMIWVKTTLSHFTLKGRLAATQQRIALESSRLSSTLLASRHDSPPRSSPLAKSLLYGSSPLAKSLLYGSSSLATSLPHDSSPRLHVQLLHQGTSSSPLSDTLSTSLEALRDPAPSAVRRSRRVFFAALGRLFPPHRRL</sequence>
<reference evidence="2" key="1">
    <citation type="journal article" name="BMC Genomics">
        <title>Long-read sequencing and de novo genome assembly of marine medaka (Oryzias melastigma).</title>
        <authorList>
            <person name="Liang P."/>
            <person name="Saqib H.S.A."/>
            <person name="Ni X."/>
            <person name="Shen Y."/>
        </authorList>
    </citation>
    <scope>NUCLEOTIDE SEQUENCE</scope>
    <source>
        <strain evidence="2">Bigg-433</strain>
    </source>
</reference>
<evidence type="ECO:0000313" key="2">
    <source>
        <dbReference type="EMBL" id="KAF6718972.1"/>
    </source>
</evidence>
<dbReference type="AlphaFoldDB" id="A0A834BS37"/>
<proteinExistence type="predicted"/>
<dbReference type="EMBL" id="WKFB01000663">
    <property type="protein sequence ID" value="KAF6718972.1"/>
    <property type="molecule type" value="Genomic_DNA"/>
</dbReference>
<accession>A0A834BS37</accession>
<evidence type="ECO:0000256" key="1">
    <source>
        <dbReference type="SAM" id="MobiDB-lite"/>
    </source>
</evidence>
<gene>
    <name evidence="2" type="ORF">FQA47_017041</name>
</gene>
<feature type="region of interest" description="Disordered" evidence="1">
    <location>
        <begin position="16"/>
        <end position="36"/>
    </location>
</feature>
<organism evidence="2 3">
    <name type="scientific">Oryzias melastigma</name>
    <name type="common">Marine medaka</name>
    <dbReference type="NCBI Taxonomy" id="30732"/>
    <lineage>
        <taxon>Eukaryota</taxon>
        <taxon>Metazoa</taxon>
        <taxon>Chordata</taxon>
        <taxon>Craniata</taxon>
        <taxon>Vertebrata</taxon>
        <taxon>Euteleostomi</taxon>
        <taxon>Actinopterygii</taxon>
        <taxon>Neopterygii</taxon>
        <taxon>Teleostei</taxon>
        <taxon>Neoteleostei</taxon>
        <taxon>Acanthomorphata</taxon>
        <taxon>Ovalentaria</taxon>
        <taxon>Atherinomorphae</taxon>
        <taxon>Beloniformes</taxon>
        <taxon>Adrianichthyidae</taxon>
        <taxon>Oryziinae</taxon>
        <taxon>Oryzias</taxon>
    </lineage>
</organism>
<name>A0A834BS37_ORYME</name>